<name>A0A4R1RI21_HYDET</name>
<dbReference type="RefSeq" id="WP_132014959.1">
    <property type="nucleotide sequence ID" value="NZ_SLUN01000017.1"/>
</dbReference>
<accession>A0A4R1RI21</accession>
<dbReference type="EMBL" id="SLUN01000017">
    <property type="protein sequence ID" value="TCL65282.1"/>
    <property type="molecule type" value="Genomic_DNA"/>
</dbReference>
<comment type="caution">
    <text evidence="2">The sequence shown here is derived from an EMBL/GenBank/DDBJ whole genome shotgun (WGS) entry which is preliminary data.</text>
</comment>
<reference evidence="2 3" key="1">
    <citation type="submission" date="2019-03" db="EMBL/GenBank/DDBJ databases">
        <title>Genomic Encyclopedia of Type Strains, Phase IV (KMG-IV): sequencing the most valuable type-strain genomes for metagenomic binning, comparative biology and taxonomic classification.</title>
        <authorList>
            <person name="Goeker M."/>
        </authorList>
    </citation>
    <scope>NUCLEOTIDE SEQUENCE [LARGE SCALE GENOMIC DNA]</scope>
    <source>
        <strain evidence="2 3">LX-B</strain>
    </source>
</reference>
<evidence type="ECO:0000313" key="2">
    <source>
        <dbReference type="EMBL" id="TCL65282.1"/>
    </source>
</evidence>
<keyword evidence="1" id="KW-0812">Transmembrane</keyword>
<organism evidence="2 3">
    <name type="scientific">Hydrogenispora ethanolica</name>
    <dbReference type="NCBI Taxonomy" id="1082276"/>
    <lineage>
        <taxon>Bacteria</taxon>
        <taxon>Bacillati</taxon>
        <taxon>Bacillota</taxon>
        <taxon>Hydrogenispora</taxon>
    </lineage>
</organism>
<sequence>MRRIAVQWVLFSVLALILFCIVPSYDAGQADDWQAQGEVRQTAALPHGMAQSDAHRTDSGGLALRANLIPSANYQFFNPWQVLPSWGRICIAKVAPREQGFFLSILVLLFFSLFYQRARAVSGSDSDGAGTLTV</sequence>
<dbReference type="AlphaFoldDB" id="A0A4R1RI21"/>
<keyword evidence="3" id="KW-1185">Reference proteome</keyword>
<dbReference type="Proteomes" id="UP000295008">
    <property type="component" value="Unassembled WGS sequence"/>
</dbReference>
<gene>
    <name evidence="2" type="ORF">EDC14_101730</name>
</gene>
<protein>
    <submittedName>
        <fullName evidence="2">Uncharacterized protein</fullName>
    </submittedName>
</protein>
<feature type="transmembrane region" description="Helical" evidence="1">
    <location>
        <begin position="99"/>
        <end position="115"/>
    </location>
</feature>
<evidence type="ECO:0000256" key="1">
    <source>
        <dbReference type="SAM" id="Phobius"/>
    </source>
</evidence>
<keyword evidence="1" id="KW-1133">Transmembrane helix</keyword>
<keyword evidence="1" id="KW-0472">Membrane</keyword>
<proteinExistence type="predicted"/>
<evidence type="ECO:0000313" key="3">
    <source>
        <dbReference type="Proteomes" id="UP000295008"/>
    </source>
</evidence>